<dbReference type="Pfam" id="PF02517">
    <property type="entry name" value="Rce1-like"/>
    <property type="match status" value="1"/>
</dbReference>
<evidence type="ECO:0000256" key="1">
    <source>
        <dbReference type="SAM" id="Phobius"/>
    </source>
</evidence>
<sequence>MSRRSEPVRPLAARRRRVAAVAVAGTGLLGASFAAEPDSARFYRLTLATAAAWTLGGRTARIEDTEPQRPVLGPVLIGAATFAGFYGCGLIARRIPFLRKAITGVLSYAEQGPTPQVLLITLANGAAEEIFFRGSVYSVAGKHPVLVSTGIYACTTAATRNPALVLASVLMGTLFGLQRHATGGIQAPLLTHLTWSALILHYLPRMFRD</sequence>
<dbReference type="Proteomes" id="UP000323876">
    <property type="component" value="Unassembled WGS sequence"/>
</dbReference>
<gene>
    <name evidence="4" type="ORF">F3087_10750</name>
</gene>
<keyword evidence="2" id="KW-0732">Signal</keyword>
<keyword evidence="4" id="KW-0645">Protease</keyword>
<keyword evidence="4" id="KW-0378">Hydrolase</keyword>
<feature type="chain" id="PRO_5024459959" evidence="2">
    <location>
        <begin position="35"/>
        <end position="209"/>
    </location>
</feature>
<protein>
    <submittedName>
        <fullName evidence="4">CPBP family intramembrane metalloprotease</fullName>
    </submittedName>
</protein>
<keyword evidence="1" id="KW-0812">Transmembrane</keyword>
<feature type="transmembrane region" description="Helical" evidence="1">
    <location>
        <begin position="71"/>
        <end position="92"/>
    </location>
</feature>
<feature type="domain" description="CAAX prenyl protease 2/Lysostaphin resistance protein A-like" evidence="3">
    <location>
        <begin position="113"/>
        <end position="197"/>
    </location>
</feature>
<reference evidence="4 5" key="1">
    <citation type="submission" date="2019-09" db="EMBL/GenBank/DDBJ databases">
        <authorList>
            <person name="Wang X."/>
        </authorList>
    </citation>
    <scope>NUCLEOTIDE SEQUENCE [LARGE SCALE GENOMIC DNA]</scope>
    <source>
        <strain evidence="4 5">CICC 11023</strain>
    </source>
</reference>
<dbReference type="EMBL" id="VXLC01000003">
    <property type="protein sequence ID" value="KAA8889397.1"/>
    <property type="molecule type" value="Genomic_DNA"/>
</dbReference>
<feature type="signal peptide" evidence="2">
    <location>
        <begin position="1"/>
        <end position="34"/>
    </location>
</feature>
<proteinExistence type="predicted"/>
<dbReference type="GO" id="GO:0080120">
    <property type="term" value="P:CAAX-box protein maturation"/>
    <property type="evidence" value="ECO:0007669"/>
    <property type="project" value="UniProtKB-ARBA"/>
</dbReference>
<name>A0A5N0EJ23_9NOCA</name>
<comment type="caution">
    <text evidence="4">The sequence shown here is derived from an EMBL/GenBank/DDBJ whole genome shotgun (WGS) entry which is preliminary data.</text>
</comment>
<keyword evidence="1" id="KW-1133">Transmembrane helix</keyword>
<dbReference type="AlphaFoldDB" id="A0A5N0EJ23"/>
<keyword evidence="4" id="KW-0482">Metalloprotease</keyword>
<evidence type="ECO:0000313" key="4">
    <source>
        <dbReference type="EMBL" id="KAA8889397.1"/>
    </source>
</evidence>
<dbReference type="GO" id="GO:0008237">
    <property type="term" value="F:metallopeptidase activity"/>
    <property type="evidence" value="ECO:0007669"/>
    <property type="project" value="UniProtKB-KW"/>
</dbReference>
<dbReference type="GO" id="GO:0006508">
    <property type="term" value="P:proteolysis"/>
    <property type="evidence" value="ECO:0007669"/>
    <property type="project" value="UniProtKB-KW"/>
</dbReference>
<evidence type="ECO:0000256" key="2">
    <source>
        <dbReference type="SAM" id="SignalP"/>
    </source>
</evidence>
<keyword evidence="1" id="KW-0472">Membrane</keyword>
<dbReference type="RefSeq" id="WP_150401670.1">
    <property type="nucleotide sequence ID" value="NZ_VXLC01000003.1"/>
</dbReference>
<evidence type="ECO:0000259" key="3">
    <source>
        <dbReference type="Pfam" id="PF02517"/>
    </source>
</evidence>
<evidence type="ECO:0000313" key="5">
    <source>
        <dbReference type="Proteomes" id="UP000323876"/>
    </source>
</evidence>
<keyword evidence="5" id="KW-1185">Reference proteome</keyword>
<accession>A0A5N0EJ23</accession>
<dbReference type="OrthoDB" id="4407663at2"/>
<dbReference type="InterPro" id="IPR003675">
    <property type="entry name" value="Rce1/LyrA-like_dom"/>
</dbReference>
<dbReference type="GO" id="GO:0004175">
    <property type="term" value="F:endopeptidase activity"/>
    <property type="evidence" value="ECO:0007669"/>
    <property type="project" value="UniProtKB-ARBA"/>
</dbReference>
<organism evidence="4 5">
    <name type="scientific">Nocardia colli</name>
    <dbReference type="NCBI Taxonomy" id="2545717"/>
    <lineage>
        <taxon>Bacteria</taxon>
        <taxon>Bacillati</taxon>
        <taxon>Actinomycetota</taxon>
        <taxon>Actinomycetes</taxon>
        <taxon>Mycobacteriales</taxon>
        <taxon>Nocardiaceae</taxon>
        <taxon>Nocardia</taxon>
    </lineage>
</organism>